<keyword evidence="5" id="KW-0509">mRNA transport</keyword>
<keyword evidence="4 5" id="KW-0539">Nucleus</keyword>
<keyword evidence="5" id="KW-0813">Transport</keyword>
<dbReference type="GO" id="GO:0016973">
    <property type="term" value="P:poly(A)+ mRNA export from nucleus"/>
    <property type="evidence" value="ECO:0007669"/>
    <property type="project" value="TreeGrafter"/>
</dbReference>
<keyword evidence="3 5" id="KW-0906">Nuclear pore complex</keyword>
<evidence type="ECO:0000313" key="7">
    <source>
        <dbReference type="WBParaSite" id="HPBE_0001393701-mRNA-1"/>
    </source>
</evidence>
<dbReference type="PANTHER" id="PTHR11225:SF4">
    <property type="entry name" value="NUCLEAR PORE COMPLEX PROTEIN NUP93"/>
    <property type="match status" value="1"/>
</dbReference>
<comment type="subcellular location">
    <subcellularLocation>
        <location evidence="1 5">Nucleus</location>
        <location evidence="1 5">Nuclear pore complex</location>
    </subcellularLocation>
</comment>
<protein>
    <recommendedName>
        <fullName evidence="5">Nuclear pore protein</fullName>
    </recommendedName>
</protein>
<evidence type="ECO:0000256" key="4">
    <source>
        <dbReference type="ARBA" id="ARBA00023242"/>
    </source>
</evidence>
<proteinExistence type="inferred from homology"/>
<organism evidence="6 7">
    <name type="scientific">Heligmosomoides polygyrus</name>
    <name type="common">Parasitic roundworm</name>
    <dbReference type="NCBI Taxonomy" id="6339"/>
    <lineage>
        <taxon>Eukaryota</taxon>
        <taxon>Metazoa</taxon>
        <taxon>Ecdysozoa</taxon>
        <taxon>Nematoda</taxon>
        <taxon>Chromadorea</taxon>
        <taxon>Rhabditida</taxon>
        <taxon>Rhabditina</taxon>
        <taxon>Rhabditomorpha</taxon>
        <taxon>Strongyloidea</taxon>
        <taxon>Heligmosomidae</taxon>
        <taxon>Heligmosomoides</taxon>
    </lineage>
</organism>
<dbReference type="AlphaFoldDB" id="A0A183FZ07"/>
<name>A0A183FZ07_HELPZ</name>
<dbReference type="InterPro" id="IPR007231">
    <property type="entry name" value="Nucleoporin_int_Nup93/Nic96"/>
</dbReference>
<dbReference type="PANTHER" id="PTHR11225">
    <property type="entry name" value="NUCLEAR PORE COMPLEX PROTEIN NUP93 NUCLEOPORIN NUP93 DEAD EYE PROTEIN"/>
    <property type="match status" value="1"/>
</dbReference>
<dbReference type="GO" id="GO:0005643">
    <property type="term" value="C:nuclear pore"/>
    <property type="evidence" value="ECO:0007669"/>
    <property type="project" value="UniProtKB-SubCell"/>
</dbReference>
<dbReference type="GO" id="GO:0006606">
    <property type="term" value="P:protein import into nucleus"/>
    <property type="evidence" value="ECO:0007669"/>
    <property type="project" value="TreeGrafter"/>
</dbReference>
<dbReference type="GO" id="GO:0017056">
    <property type="term" value="F:structural constituent of nuclear pore"/>
    <property type="evidence" value="ECO:0007669"/>
    <property type="project" value="InterPro"/>
</dbReference>
<dbReference type="Proteomes" id="UP000050761">
    <property type="component" value="Unassembled WGS sequence"/>
</dbReference>
<evidence type="ECO:0000256" key="3">
    <source>
        <dbReference type="ARBA" id="ARBA00023132"/>
    </source>
</evidence>
<evidence type="ECO:0000256" key="5">
    <source>
        <dbReference type="RuleBase" id="RU364035"/>
    </source>
</evidence>
<dbReference type="WBParaSite" id="HPBE_0001393701-mRNA-1">
    <property type="protein sequence ID" value="HPBE_0001393701-mRNA-1"/>
    <property type="gene ID" value="HPBE_0001393701"/>
</dbReference>
<dbReference type="Pfam" id="PF04097">
    <property type="entry name" value="Nic96"/>
    <property type="match status" value="1"/>
</dbReference>
<reference evidence="7" key="1">
    <citation type="submission" date="2019-09" db="UniProtKB">
        <authorList>
            <consortium name="WormBaseParasite"/>
        </authorList>
    </citation>
    <scope>IDENTIFICATION</scope>
</reference>
<keyword evidence="5" id="KW-0811">Translocation</keyword>
<evidence type="ECO:0000256" key="1">
    <source>
        <dbReference type="ARBA" id="ARBA00004567"/>
    </source>
</evidence>
<sequence>LQFLTYPDTQLLFVYLFQLLFDCGHVSDAVHVAILANEMGYLRNTSDAAAEMLVPDPSHLTKCSFNIARLLVSYTKEFELDDVGRALDYWCLLKGLRTPSGSDVFEMAVSRAVYLTGQADAIIGTLGPDGKRTPALIDEYLEDCTGIISRVAHDTELGGDTTQAVKLYMLVNAPVKAVELLCTELSSLAISISRVWHVRKAKSLAQGDLRASVLSTLFILLDVCLLVELCESGQADKAIAVSQKLRLIPVETEQVPVIVGEFHLIPQKVREVIPDLCLQLMRCMVDAAMSASASPKYTRQVKAIVIYAATVNYKFPQHITSKLLQLQASIAV</sequence>
<keyword evidence="5" id="KW-0653">Protein transport</keyword>
<comment type="similarity">
    <text evidence="2 5">Belongs to the nucleoporin interacting component (NIC) family.</text>
</comment>
<accession>A0A183FZ07</accession>
<keyword evidence="5" id="KW-0472">Membrane</keyword>
<keyword evidence="6" id="KW-1185">Reference proteome</keyword>
<evidence type="ECO:0000256" key="2">
    <source>
        <dbReference type="ARBA" id="ARBA00010186"/>
    </source>
</evidence>
<evidence type="ECO:0000313" key="6">
    <source>
        <dbReference type="Proteomes" id="UP000050761"/>
    </source>
</evidence>